<evidence type="ECO:0000256" key="1">
    <source>
        <dbReference type="SAM" id="MobiDB-lite"/>
    </source>
</evidence>
<sequence length="243" mass="26498">MPKLPPTWERGRSPRPPRGGKREQLHKNKRNHYILPNQAETSMGSPASTTPAPPTEGPRKPQGIHDGVGRYEPRSTRPYSLSPLPYPLQGMGGGGGQDAATPRTSWARGRDPGSAKSMTPRTGRQPPGGEGTTSDRTRTGNFSPHAQGSEASRKPGDLLRDQKDQGRRGGGFWWNKLLFNRSQNAGPDQTPPYLRGSARAAKLSGESTEDLPRSGAQEEGKFQDKDSRRAEALSLRNTKKAFQ</sequence>
<accession>A0A8J4XZ24</accession>
<feature type="region of interest" description="Disordered" evidence="1">
    <location>
        <begin position="1"/>
        <end position="243"/>
    </location>
</feature>
<name>A0A8J4XZ24_CHIOP</name>
<evidence type="ECO:0000313" key="3">
    <source>
        <dbReference type="Proteomes" id="UP000770661"/>
    </source>
</evidence>
<protein>
    <submittedName>
        <fullName evidence="2">Uncharacterized protein</fullName>
    </submittedName>
</protein>
<dbReference type="EMBL" id="JACEEZ010018430">
    <property type="protein sequence ID" value="KAG0716917.1"/>
    <property type="molecule type" value="Genomic_DNA"/>
</dbReference>
<proteinExistence type="predicted"/>
<feature type="compositionally biased region" description="Basic and acidic residues" evidence="1">
    <location>
        <begin position="210"/>
        <end position="231"/>
    </location>
</feature>
<organism evidence="2 3">
    <name type="scientific">Chionoecetes opilio</name>
    <name type="common">Atlantic snow crab</name>
    <name type="synonym">Cancer opilio</name>
    <dbReference type="NCBI Taxonomy" id="41210"/>
    <lineage>
        <taxon>Eukaryota</taxon>
        <taxon>Metazoa</taxon>
        <taxon>Ecdysozoa</taxon>
        <taxon>Arthropoda</taxon>
        <taxon>Crustacea</taxon>
        <taxon>Multicrustacea</taxon>
        <taxon>Malacostraca</taxon>
        <taxon>Eumalacostraca</taxon>
        <taxon>Eucarida</taxon>
        <taxon>Decapoda</taxon>
        <taxon>Pleocyemata</taxon>
        <taxon>Brachyura</taxon>
        <taxon>Eubrachyura</taxon>
        <taxon>Majoidea</taxon>
        <taxon>Majidae</taxon>
        <taxon>Chionoecetes</taxon>
    </lineage>
</organism>
<evidence type="ECO:0000313" key="2">
    <source>
        <dbReference type="EMBL" id="KAG0716917.1"/>
    </source>
</evidence>
<gene>
    <name evidence="2" type="ORF">GWK47_008526</name>
</gene>
<feature type="compositionally biased region" description="Basic and acidic residues" evidence="1">
    <location>
        <begin position="151"/>
        <end position="167"/>
    </location>
</feature>
<dbReference type="Proteomes" id="UP000770661">
    <property type="component" value="Unassembled WGS sequence"/>
</dbReference>
<reference evidence="2" key="1">
    <citation type="submission" date="2020-07" db="EMBL/GenBank/DDBJ databases">
        <title>The High-quality genome of the commercially important snow crab, Chionoecetes opilio.</title>
        <authorList>
            <person name="Jeong J.-H."/>
            <person name="Ryu S."/>
        </authorList>
    </citation>
    <scope>NUCLEOTIDE SEQUENCE</scope>
    <source>
        <strain evidence="2">MADBK_172401_WGS</strain>
        <tissue evidence="2">Digestive gland</tissue>
    </source>
</reference>
<comment type="caution">
    <text evidence="2">The sequence shown here is derived from an EMBL/GenBank/DDBJ whole genome shotgun (WGS) entry which is preliminary data.</text>
</comment>
<keyword evidence="3" id="KW-1185">Reference proteome</keyword>
<dbReference type="AlphaFoldDB" id="A0A8J4XZ24"/>
<feature type="compositionally biased region" description="Polar residues" evidence="1">
    <location>
        <begin position="139"/>
        <end position="150"/>
    </location>
</feature>